<evidence type="ECO:0000256" key="4">
    <source>
        <dbReference type="ARBA" id="ARBA00011838"/>
    </source>
</evidence>
<dbReference type="InterPro" id="IPR014722">
    <property type="entry name" value="Rib_uL2_dom2"/>
</dbReference>
<protein>
    <recommendedName>
        <fullName evidence="11">Large ribosomal subunit protein uL24c</fullName>
    </recommendedName>
    <alternativeName>
        <fullName evidence="12">50S ribosomal protein L24, chloroplastic</fullName>
    </alternativeName>
</protein>
<dbReference type="SUPFAM" id="SSF50104">
    <property type="entry name" value="Translation proteins SH3-like domain"/>
    <property type="match status" value="1"/>
</dbReference>
<dbReference type="PROSITE" id="PS01108">
    <property type="entry name" value="RIBOSOMAL_L24"/>
    <property type="match status" value="1"/>
</dbReference>
<comment type="similarity">
    <text evidence="3 13">Belongs to the universal ribosomal protein uL24 family.</text>
</comment>
<feature type="region of interest" description="Disordered" evidence="14">
    <location>
        <begin position="124"/>
        <end position="153"/>
    </location>
</feature>
<gene>
    <name evidence="16" type="primary">AlNc14C158G7717</name>
    <name evidence="16" type="ORF">ALNC14_087060</name>
</gene>
<evidence type="ECO:0000256" key="12">
    <source>
        <dbReference type="ARBA" id="ARBA00035361"/>
    </source>
</evidence>
<evidence type="ECO:0000256" key="6">
    <source>
        <dbReference type="ARBA" id="ARBA00022640"/>
    </source>
</evidence>
<name>F0WMN0_9STRA</name>
<dbReference type="SMART" id="SM00739">
    <property type="entry name" value="KOW"/>
    <property type="match status" value="1"/>
</dbReference>
<dbReference type="AlphaFoldDB" id="F0WMN0"/>
<evidence type="ECO:0000256" key="11">
    <source>
        <dbReference type="ARBA" id="ARBA00035282"/>
    </source>
</evidence>
<evidence type="ECO:0000256" key="7">
    <source>
        <dbReference type="ARBA" id="ARBA00022730"/>
    </source>
</evidence>
<dbReference type="GO" id="GO:0019843">
    <property type="term" value="F:rRNA binding"/>
    <property type="evidence" value="ECO:0007669"/>
    <property type="project" value="UniProtKB-KW"/>
</dbReference>
<evidence type="ECO:0000256" key="8">
    <source>
        <dbReference type="ARBA" id="ARBA00022884"/>
    </source>
</evidence>
<evidence type="ECO:0000313" key="16">
    <source>
        <dbReference type="EMBL" id="CCA22563.1"/>
    </source>
</evidence>
<evidence type="ECO:0000256" key="9">
    <source>
        <dbReference type="ARBA" id="ARBA00022980"/>
    </source>
</evidence>
<dbReference type="NCBIfam" id="TIGR01079">
    <property type="entry name" value="rplX_bact"/>
    <property type="match status" value="1"/>
</dbReference>
<dbReference type="HAMAP" id="MF_01326_B">
    <property type="entry name" value="Ribosomal_uL24_B"/>
    <property type="match status" value="1"/>
</dbReference>
<dbReference type="FunFam" id="2.30.30.30:FF:000042">
    <property type="entry name" value="50S ribosomal protein L24"/>
    <property type="match status" value="1"/>
</dbReference>
<dbReference type="InterPro" id="IPR005825">
    <property type="entry name" value="Ribosomal_uL24_CS"/>
</dbReference>
<keyword evidence="8" id="KW-0694">RNA-binding</keyword>
<keyword evidence="6" id="KW-0934">Plastid</keyword>
<dbReference type="GO" id="GO:1990904">
    <property type="term" value="C:ribonucleoprotein complex"/>
    <property type="evidence" value="ECO:0007669"/>
    <property type="project" value="UniProtKB-KW"/>
</dbReference>
<evidence type="ECO:0000256" key="5">
    <source>
        <dbReference type="ARBA" id="ARBA00022528"/>
    </source>
</evidence>
<proteinExistence type="inferred from homology"/>
<keyword evidence="9 13" id="KW-0689">Ribosomal protein</keyword>
<keyword evidence="10 13" id="KW-0687">Ribonucleoprotein</keyword>
<evidence type="ECO:0000256" key="10">
    <source>
        <dbReference type="ARBA" id="ARBA00023274"/>
    </source>
</evidence>
<organism evidence="16">
    <name type="scientific">Albugo laibachii Nc14</name>
    <dbReference type="NCBI Taxonomy" id="890382"/>
    <lineage>
        <taxon>Eukaryota</taxon>
        <taxon>Sar</taxon>
        <taxon>Stramenopiles</taxon>
        <taxon>Oomycota</taxon>
        <taxon>Peronosporomycetes</taxon>
        <taxon>Albuginales</taxon>
        <taxon>Albuginaceae</taxon>
        <taxon>Albugo</taxon>
    </lineage>
</organism>
<evidence type="ECO:0000256" key="13">
    <source>
        <dbReference type="RuleBase" id="RU003477"/>
    </source>
</evidence>
<keyword evidence="7" id="KW-0699">rRNA-binding</keyword>
<evidence type="ECO:0000256" key="1">
    <source>
        <dbReference type="ARBA" id="ARBA00004072"/>
    </source>
</evidence>
<dbReference type="Pfam" id="PF17136">
    <property type="entry name" value="ribosomal_L24"/>
    <property type="match status" value="1"/>
</dbReference>
<evidence type="ECO:0000256" key="3">
    <source>
        <dbReference type="ARBA" id="ARBA00010618"/>
    </source>
</evidence>
<evidence type="ECO:0000256" key="2">
    <source>
        <dbReference type="ARBA" id="ARBA00004229"/>
    </source>
</evidence>
<feature type="domain" description="KOW" evidence="15">
    <location>
        <begin position="27"/>
        <end position="54"/>
    </location>
</feature>
<dbReference type="Gene3D" id="2.30.30.30">
    <property type="match status" value="1"/>
</dbReference>
<dbReference type="GO" id="GO:0003735">
    <property type="term" value="F:structural constituent of ribosome"/>
    <property type="evidence" value="ECO:0007669"/>
    <property type="project" value="InterPro"/>
</dbReference>
<dbReference type="CDD" id="cd06089">
    <property type="entry name" value="KOW_RPL26"/>
    <property type="match status" value="1"/>
</dbReference>
<dbReference type="InterPro" id="IPR057264">
    <property type="entry name" value="Ribosomal_uL24_C"/>
</dbReference>
<feature type="compositionally biased region" description="Basic and acidic residues" evidence="14">
    <location>
        <begin position="128"/>
        <end position="139"/>
    </location>
</feature>
<comment type="function">
    <text evidence="1">One of two assembly initiator proteins, it binds directly to the 5'-end of the 23S rRNA, where it nucleates assembly of the 50S subunit.</text>
</comment>
<accession>F0WMN0</accession>
<comment type="subunit">
    <text evidence="4">Part of the 50S ribosomal subunit.</text>
</comment>
<dbReference type="InterPro" id="IPR005824">
    <property type="entry name" value="KOW"/>
</dbReference>
<dbReference type="PANTHER" id="PTHR12903">
    <property type="entry name" value="MITOCHONDRIAL RIBOSOMAL PROTEIN L24"/>
    <property type="match status" value="1"/>
</dbReference>
<dbReference type="InterPro" id="IPR003256">
    <property type="entry name" value="Ribosomal_uL24"/>
</dbReference>
<reference evidence="16" key="1">
    <citation type="journal article" date="2011" name="PLoS Biol.">
        <title>Gene gain and loss during evolution of obligate parasitism in the white rust pathogen of Arabidopsis thaliana.</title>
        <authorList>
            <person name="Kemen E."/>
            <person name="Gardiner A."/>
            <person name="Schultz-Larsen T."/>
            <person name="Kemen A.C."/>
            <person name="Balmuth A.L."/>
            <person name="Robert-Seilaniantz A."/>
            <person name="Bailey K."/>
            <person name="Holub E."/>
            <person name="Studholme D.J."/>
            <person name="Maclean D."/>
            <person name="Jones J.D."/>
        </authorList>
    </citation>
    <scope>NUCLEOTIDE SEQUENCE</scope>
</reference>
<comment type="subcellular location">
    <subcellularLocation>
        <location evidence="2">Plastid</location>
        <location evidence="2">Chloroplast</location>
    </subcellularLocation>
</comment>
<dbReference type="HOGENOM" id="CLU_093315_0_2_1"/>
<evidence type="ECO:0000256" key="14">
    <source>
        <dbReference type="SAM" id="MobiDB-lite"/>
    </source>
</evidence>
<keyword evidence="5" id="KW-0150">Chloroplast</keyword>
<dbReference type="InterPro" id="IPR008991">
    <property type="entry name" value="Translation_prot_SH3-like_sf"/>
</dbReference>
<dbReference type="EMBL" id="FR824203">
    <property type="protein sequence ID" value="CCA22563.1"/>
    <property type="molecule type" value="Genomic_DNA"/>
</dbReference>
<dbReference type="GO" id="GO:0005840">
    <property type="term" value="C:ribosome"/>
    <property type="evidence" value="ECO:0007669"/>
    <property type="project" value="UniProtKB-KW"/>
</dbReference>
<dbReference type="GO" id="GO:0006412">
    <property type="term" value="P:translation"/>
    <property type="evidence" value="ECO:0007669"/>
    <property type="project" value="InterPro"/>
</dbReference>
<reference evidence="16" key="2">
    <citation type="submission" date="2011-02" db="EMBL/GenBank/DDBJ databases">
        <authorList>
            <person name="MacLean D."/>
        </authorList>
    </citation>
    <scope>NUCLEOTIDE SEQUENCE</scope>
</reference>
<dbReference type="InterPro" id="IPR041988">
    <property type="entry name" value="Ribosomal_uL24_KOW"/>
</dbReference>
<dbReference type="Pfam" id="PF00467">
    <property type="entry name" value="KOW"/>
    <property type="match status" value="1"/>
</dbReference>
<sequence length="169" mass="19061">MATKVPAFFRRGPRPKKKAIELIKNWHIVRGDFVEVINGPHKGKQGEIVGVIRDQNKVIVENINMHHRYVKKTPMTPGRSYLAPGPLHYSNVNLVDPSVGKPTRIGIRFSEDGDKLRVSKKTGTIIPKPDKLKERKTPRGAETGPFDTPPEDALKRTVEDWEVVKAQTQ</sequence>
<evidence type="ECO:0000259" key="15">
    <source>
        <dbReference type="SMART" id="SM00739"/>
    </source>
</evidence>
<dbReference type="GO" id="GO:0009507">
    <property type="term" value="C:chloroplast"/>
    <property type="evidence" value="ECO:0007669"/>
    <property type="project" value="UniProtKB-SubCell"/>
</dbReference>